<dbReference type="Proteomes" id="UP000593568">
    <property type="component" value="Unassembled WGS sequence"/>
</dbReference>
<reference evidence="3 4" key="1">
    <citation type="journal article" date="2019" name="Genome Biol. Evol.">
        <title>Insights into the evolution of the New World diploid cottons (Gossypium, subgenus Houzingenia) based on genome sequencing.</title>
        <authorList>
            <person name="Grover C.E."/>
            <person name="Arick M.A. 2nd"/>
            <person name="Thrash A."/>
            <person name="Conover J.L."/>
            <person name="Sanders W.S."/>
            <person name="Peterson D.G."/>
            <person name="Frelichowski J.E."/>
            <person name="Scheffler J.A."/>
            <person name="Scheffler B.E."/>
            <person name="Wendel J.F."/>
        </authorList>
    </citation>
    <scope>NUCLEOTIDE SEQUENCE [LARGE SCALE GENOMIC DNA]</scope>
    <source>
        <strain evidence="3">8</strain>
        <tissue evidence="3">Leaf</tissue>
    </source>
</reference>
<dbReference type="SUPFAM" id="SSF100950">
    <property type="entry name" value="NagB/RpiA/CoA transferase-like"/>
    <property type="match status" value="1"/>
</dbReference>
<comment type="caution">
    <text evidence="3">The sequence shown here is derived from an EMBL/GenBank/DDBJ whole genome shotgun (WGS) entry which is preliminary data.</text>
</comment>
<evidence type="ECO:0000313" key="4">
    <source>
        <dbReference type="Proteomes" id="UP000593568"/>
    </source>
</evidence>
<dbReference type="Gene3D" id="3.40.50.1360">
    <property type="match status" value="2"/>
</dbReference>
<dbReference type="InterPro" id="IPR037171">
    <property type="entry name" value="NagB/RpiA_transferase-like"/>
</dbReference>
<feature type="non-terminal residue" evidence="3">
    <location>
        <position position="153"/>
    </location>
</feature>
<comment type="pathway">
    <text evidence="1">Carbohydrate degradation; pentose phosphate pathway.</text>
</comment>
<evidence type="ECO:0000256" key="1">
    <source>
        <dbReference type="ARBA" id="ARBA00004959"/>
    </source>
</evidence>
<dbReference type="InterPro" id="IPR006148">
    <property type="entry name" value="Glc/Gal-6P_isomerase"/>
</dbReference>
<evidence type="ECO:0000259" key="2">
    <source>
        <dbReference type="Pfam" id="PF01182"/>
    </source>
</evidence>
<dbReference type="EMBL" id="JABEZW010000012">
    <property type="protein sequence ID" value="MBA0782296.1"/>
    <property type="molecule type" value="Genomic_DNA"/>
</dbReference>
<proteinExistence type="predicted"/>
<dbReference type="AlphaFoldDB" id="A0A7J9FAG9"/>
<dbReference type="Pfam" id="PF01182">
    <property type="entry name" value="Glucosamine_iso"/>
    <property type="match status" value="1"/>
</dbReference>
<protein>
    <recommendedName>
        <fullName evidence="2">Glucosamine/galactosamine-6-phosphate isomerase domain-containing protein</fullName>
    </recommendedName>
</protein>
<evidence type="ECO:0000313" key="3">
    <source>
        <dbReference type="EMBL" id="MBA0782296.1"/>
    </source>
</evidence>
<dbReference type="PANTHER" id="PTHR11054:SF17">
    <property type="entry name" value="6-PHOSPHOGLUCONOLACTONASE 1-RELATED"/>
    <property type="match status" value="1"/>
</dbReference>
<dbReference type="InterPro" id="IPR039104">
    <property type="entry name" value="6PGL"/>
</dbReference>
<gene>
    <name evidence="3" type="ORF">Gotri_003150</name>
</gene>
<accession>A0A7J9FAG9</accession>
<dbReference type="GO" id="GO:0006098">
    <property type="term" value="P:pentose-phosphate shunt"/>
    <property type="evidence" value="ECO:0007669"/>
    <property type="project" value="UniProtKB-UniPathway"/>
</dbReference>
<sequence length="153" mass="16689">GELRIYENLDELKSDLADYIAELSEAAVKERGAFAIALSGGSLIGLTGFRLFPAIFIPSTIQFRQRKLPTNTCLLYASASKNTTVSVSDISDCPKLDLILLGIGPDHHVASLCSNHSALNETDKWVTFIIDSPKAPPERITFTFPVIKPKLSI</sequence>
<feature type="domain" description="Glucosamine/galactosamine-6-phosphate isomerase" evidence="2">
    <location>
        <begin position="85"/>
        <end position="148"/>
    </location>
</feature>
<name>A0A7J9FAG9_9ROSI</name>
<keyword evidence="4" id="KW-1185">Reference proteome</keyword>
<dbReference type="GO" id="GO:0005975">
    <property type="term" value="P:carbohydrate metabolic process"/>
    <property type="evidence" value="ECO:0007669"/>
    <property type="project" value="InterPro"/>
</dbReference>
<dbReference type="UniPathway" id="UPA00115"/>
<organism evidence="3 4">
    <name type="scientific">Gossypium trilobum</name>
    <dbReference type="NCBI Taxonomy" id="34281"/>
    <lineage>
        <taxon>Eukaryota</taxon>
        <taxon>Viridiplantae</taxon>
        <taxon>Streptophyta</taxon>
        <taxon>Embryophyta</taxon>
        <taxon>Tracheophyta</taxon>
        <taxon>Spermatophyta</taxon>
        <taxon>Magnoliopsida</taxon>
        <taxon>eudicotyledons</taxon>
        <taxon>Gunneridae</taxon>
        <taxon>Pentapetalae</taxon>
        <taxon>rosids</taxon>
        <taxon>malvids</taxon>
        <taxon>Malvales</taxon>
        <taxon>Malvaceae</taxon>
        <taxon>Malvoideae</taxon>
        <taxon>Gossypium</taxon>
    </lineage>
</organism>
<dbReference type="PANTHER" id="PTHR11054">
    <property type="entry name" value="6-PHOSPHOGLUCONOLACTONASE"/>
    <property type="match status" value="1"/>
</dbReference>